<proteinExistence type="predicted"/>
<evidence type="ECO:0000313" key="1">
    <source>
        <dbReference type="EMBL" id="BBI92340.1"/>
    </source>
</evidence>
<evidence type="ECO:0000313" key="2">
    <source>
        <dbReference type="Proteomes" id="UP000324392"/>
    </source>
</evidence>
<name>A0A455VLC3_9GAMM</name>
<accession>A0A455VLC3</accession>
<dbReference type="EMBL" id="AP019531">
    <property type="protein sequence ID" value="BBI92340.1"/>
    <property type="molecule type" value="Genomic_DNA"/>
</dbReference>
<protein>
    <submittedName>
        <fullName evidence="1">Uncharacterized protein</fullName>
    </submittedName>
</protein>
<gene>
    <name evidence="1" type="ORF">SSYIS1_20140</name>
</gene>
<reference evidence="1 2" key="1">
    <citation type="submission" date="2019-03" db="EMBL/GenBank/DDBJ databases">
        <title>The genome sequence of Candidatus Serratia symbiotica strain IS.</title>
        <authorList>
            <person name="Nikoh N."/>
            <person name="Koga R."/>
            <person name="Oshima K."/>
            <person name="Hattori M."/>
            <person name="Fukatsu T."/>
        </authorList>
    </citation>
    <scope>NUCLEOTIDE SEQUENCE [LARGE SCALE GENOMIC DNA]</scope>
    <source>
        <strain evidence="1 2">IS</strain>
    </source>
</reference>
<sequence>MIAYSLAVLIINRGYFWHTFLTLTSSSKKHSPLMWFLYNPI</sequence>
<dbReference type="Proteomes" id="UP000324392">
    <property type="component" value="Chromosome"/>
</dbReference>
<dbReference type="AlphaFoldDB" id="A0A455VLC3"/>
<organism evidence="1 2">
    <name type="scientific">Serratia symbiotica</name>
    <dbReference type="NCBI Taxonomy" id="138074"/>
    <lineage>
        <taxon>Bacteria</taxon>
        <taxon>Pseudomonadati</taxon>
        <taxon>Pseudomonadota</taxon>
        <taxon>Gammaproteobacteria</taxon>
        <taxon>Enterobacterales</taxon>
        <taxon>Yersiniaceae</taxon>
        <taxon>Serratia</taxon>
    </lineage>
</organism>